<feature type="transmembrane region" description="Helical" evidence="7">
    <location>
        <begin position="253"/>
        <end position="271"/>
    </location>
</feature>
<comment type="caution">
    <text evidence="9">The sequence shown here is derived from an EMBL/GenBank/DDBJ whole genome shotgun (WGS) entry which is preliminary data.</text>
</comment>
<reference evidence="10" key="1">
    <citation type="journal article" date="2019" name="Int. J. Syst. Evol. Microbiol.">
        <title>The Global Catalogue of Microorganisms (GCM) 10K type strain sequencing project: providing services to taxonomists for standard genome sequencing and annotation.</title>
        <authorList>
            <consortium name="The Broad Institute Genomics Platform"/>
            <consortium name="The Broad Institute Genome Sequencing Center for Infectious Disease"/>
            <person name="Wu L."/>
            <person name="Ma J."/>
        </authorList>
    </citation>
    <scope>NUCLEOTIDE SEQUENCE [LARGE SCALE GENOMIC DNA]</scope>
    <source>
        <strain evidence="10">KCTC 42248</strain>
    </source>
</reference>
<comment type="subcellular location">
    <subcellularLocation>
        <location evidence="1">Cell membrane</location>
        <topology evidence="1">Multi-pass membrane protein</topology>
    </subcellularLocation>
</comment>
<evidence type="ECO:0000256" key="2">
    <source>
        <dbReference type="ARBA" id="ARBA00007400"/>
    </source>
</evidence>
<dbReference type="EMBL" id="JBHUMA010000004">
    <property type="protein sequence ID" value="MFD2598317.1"/>
    <property type="molecule type" value="Genomic_DNA"/>
</dbReference>
<feature type="transmembrane region" description="Helical" evidence="7">
    <location>
        <begin position="283"/>
        <end position="302"/>
    </location>
</feature>
<feature type="transmembrane region" description="Helical" evidence="7">
    <location>
        <begin position="322"/>
        <end position="340"/>
    </location>
</feature>
<organism evidence="9 10">
    <name type="scientific">Sphingobacterium corticis</name>
    <dbReference type="NCBI Taxonomy" id="1812823"/>
    <lineage>
        <taxon>Bacteria</taxon>
        <taxon>Pseudomonadati</taxon>
        <taxon>Bacteroidota</taxon>
        <taxon>Sphingobacteriia</taxon>
        <taxon>Sphingobacteriales</taxon>
        <taxon>Sphingobacteriaceae</taxon>
        <taxon>Sphingobacterium</taxon>
    </lineage>
</organism>
<evidence type="ECO:0000256" key="5">
    <source>
        <dbReference type="ARBA" id="ARBA00022989"/>
    </source>
</evidence>
<name>A0ABW5NH65_9SPHI</name>
<keyword evidence="6 7" id="KW-0472">Membrane</keyword>
<dbReference type="PANTHER" id="PTHR40074:SF2">
    <property type="entry name" value="O-ACETYLTRANSFERASE WECH"/>
    <property type="match status" value="1"/>
</dbReference>
<gene>
    <name evidence="9" type="ORF">ACFSQ3_05075</name>
</gene>
<proteinExistence type="inferred from homology"/>
<dbReference type="InterPro" id="IPR002656">
    <property type="entry name" value="Acyl_transf_3_dom"/>
</dbReference>
<dbReference type="Pfam" id="PF01757">
    <property type="entry name" value="Acyl_transf_3"/>
    <property type="match status" value="1"/>
</dbReference>
<dbReference type="GO" id="GO:0016746">
    <property type="term" value="F:acyltransferase activity"/>
    <property type="evidence" value="ECO:0007669"/>
    <property type="project" value="UniProtKB-KW"/>
</dbReference>
<keyword evidence="5 7" id="KW-1133">Transmembrane helix</keyword>
<evidence type="ECO:0000259" key="8">
    <source>
        <dbReference type="Pfam" id="PF01757"/>
    </source>
</evidence>
<evidence type="ECO:0000256" key="6">
    <source>
        <dbReference type="ARBA" id="ARBA00023136"/>
    </source>
</evidence>
<feature type="domain" description="Acyltransferase 3" evidence="8">
    <location>
        <begin position="15"/>
        <end position="336"/>
    </location>
</feature>
<evidence type="ECO:0000256" key="1">
    <source>
        <dbReference type="ARBA" id="ARBA00004651"/>
    </source>
</evidence>
<feature type="transmembrane region" description="Helical" evidence="7">
    <location>
        <begin position="99"/>
        <end position="119"/>
    </location>
</feature>
<dbReference type="Proteomes" id="UP001597393">
    <property type="component" value="Unassembled WGS sequence"/>
</dbReference>
<keyword evidence="4 7" id="KW-0812">Transmembrane</keyword>
<keyword evidence="3" id="KW-1003">Cell membrane</keyword>
<feature type="transmembrane region" description="Helical" evidence="7">
    <location>
        <begin position="196"/>
        <end position="215"/>
    </location>
</feature>
<dbReference type="PANTHER" id="PTHR40074">
    <property type="entry name" value="O-ACETYLTRANSFERASE WECH"/>
    <property type="match status" value="1"/>
</dbReference>
<evidence type="ECO:0000256" key="7">
    <source>
        <dbReference type="SAM" id="Phobius"/>
    </source>
</evidence>
<evidence type="ECO:0000256" key="4">
    <source>
        <dbReference type="ARBA" id="ARBA00022692"/>
    </source>
</evidence>
<comment type="similarity">
    <text evidence="2">Belongs to the acyltransferase 3 family.</text>
</comment>
<sequence>MMDSTLLNARQSEVIDMLRFPLTLLVVFIHMLPFQQQELTSTLSFDNLYVFTTELVSHHIGRVAVPSFFLFSGYFLFIQIKSWSLKVYSSLLKKRARTILVPYLMWNLVAILAIVFKNLTFEYINLGSDGGIEGLKKASLFDIFWITPVNFPLWYLRDLIVMILLSPVIFYFLKYLGKIGLAALFFIYITRIESDIPGISSTALFFFGLGSYFGIYKINMLNWSINIGKWALSFAFIFLLIATYYTAQDQNEFWIRLYAVFATAGLLYLGNKIYDKPHLRTRLLQLAEVCLFIYVTHLIYILNWLKGGLEKLSSVITGPILLIAYFAIPFICVLIIIALYKMAKQYIPKALGISLGNRNYA</sequence>
<protein>
    <submittedName>
        <fullName evidence="9">Acyltransferase family protein</fullName>
    </submittedName>
</protein>
<evidence type="ECO:0000256" key="3">
    <source>
        <dbReference type="ARBA" id="ARBA00022475"/>
    </source>
</evidence>
<keyword evidence="9" id="KW-0012">Acyltransferase</keyword>
<keyword evidence="9" id="KW-0808">Transferase</keyword>
<evidence type="ECO:0000313" key="9">
    <source>
        <dbReference type="EMBL" id="MFD2598317.1"/>
    </source>
</evidence>
<accession>A0ABW5NH65</accession>
<feature type="transmembrane region" description="Helical" evidence="7">
    <location>
        <begin position="56"/>
        <end position="78"/>
    </location>
</feature>
<evidence type="ECO:0000313" key="10">
    <source>
        <dbReference type="Proteomes" id="UP001597393"/>
    </source>
</evidence>
<feature type="transmembrane region" description="Helical" evidence="7">
    <location>
        <begin position="20"/>
        <end position="36"/>
    </location>
</feature>
<keyword evidence="10" id="KW-1185">Reference proteome</keyword>
<feature type="transmembrane region" description="Helical" evidence="7">
    <location>
        <begin position="227"/>
        <end position="247"/>
    </location>
</feature>
<dbReference type="RefSeq" id="WP_380868116.1">
    <property type="nucleotide sequence ID" value="NZ_JBHUMA010000004.1"/>
</dbReference>
<feature type="transmembrane region" description="Helical" evidence="7">
    <location>
        <begin position="139"/>
        <end position="156"/>
    </location>
</feature>
<feature type="transmembrane region" description="Helical" evidence="7">
    <location>
        <begin position="168"/>
        <end position="190"/>
    </location>
</feature>